<keyword evidence="1" id="KW-0472">Membrane</keyword>
<keyword evidence="3" id="KW-1185">Reference proteome</keyword>
<feature type="transmembrane region" description="Helical" evidence="1">
    <location>
        <begin position="46"/>
        <end position="69"/>
    </location>
</feature>
<dbReference type="EMBL" id="JAGGLD010000001">
    <property type="protein sequence ID" value="MBP1999914.1"/>
    <property type="molecule type" value="Genomic_DNA"/>
</dbReference>
<evidence type="ECO:0000313" key="3">
    <source>
        <dbReference type="Proteomes" id="UP001519288"/>
    </source>
</evidence>
<proteinExistence type="predicted"/>
<reference evidence="2 3" key="1">
    <citation type="submission" date="2021-03" db="EMBL/GenBank/DDBJ databases">
        <title>Genomic Encyclopedia of Type Strains, Phase IV (KMG-IV): sequencing the most valuable type-strain genomes for metagenomic binning, comparative biology and taxonomic classification.</title>
        <authorList>
            <person name="Goeker M."/>
        </authorList>
    </citation>
    <scope>NUCLEOTIDE SEQUENCE [LARGE SCALE GENOMIC DNA]</scope>
    <source>
        <strain evidence="2 3">DSM 26806</strain>
    </source>
</reference>
<sequence length="200" mass="22794">MDSIQNTESTPTKILLVSKGTIRTILLSLFTIDIAAYVLARLGYNFIVLDISWLMIPIFLHAVFALYLAILKRNDIEISKLSRITVAIGIIFVVWHICLSSLFSTYTYNYIELESPEHSESLILKYNCVTLGETTYHFQIYQKTDVPGLTHKIGAFSTSSREYSTLKEGEKAIRIGHEQWLSEKVVVLSNSTWHETITLE</sequence>
<protein>
    <submittedName>
        <fullName evidence="2">Uncharacterized protein</fullName>
    </submittedName>
</protein>
<evidence type="ECO:0000256" key="1">
    <source>
        <dbReference type="SAM" id="Phobius"/>
    </source>
</evidence>
<evidence type="ECO:0000313" key="2">
    <source>
        <dbReference type="EMBL" id="MBP1999914.1"/>
    </source>
</evidence>
<feature type="transmembrane region" description="Helical" evidence="1">
    <location>
        <begin position="81"/>
        <end position="103"/>
    </location>
</feature>
<keyword evidence="1" id="KW-1133">Transmembrane helix</keyword>
<comment type="caution">
    <text evidence="2">The sequence shown here is derived from an EMBL/GenBank/DDBJ whole genome shotgun (WGS) entry which is preliminary data.</text>
</comment>
<gene>
    <name evidence="2" type="ORF">J2Z69_000933</name>
</gene>
<organism evidence="2 3">
    <name type="scientific">Paenibacillus shirakamiensis</name>
    <dbReference type="NCBI Taxonomy" id="1265935"/>
    <lineage>
        <taxon>Bacteria</taxon>
        <taxon>Bacillati</taxon>
        <taxon>Bacillota</taxon>
        <taxon>Bacilli</taxon>
        <taxon>Bacillales</taxon>
        <taxon>Paenibacillaceae</taxon>
        <taxon>Paenibacillus</taxon>
    </lineage>
</organism>
<keyword evidence="1" id="KW-0812">Transmembrane</keyword>
<dbReference type="Proteomes" id="UP001519288">
    <property type="component" value="Unassembled WGS sequence"/>
</dbReference>
<dbReference type="RefSeq" id="WP_209859558.1">
    <property type="nucleotide sequence ID" value="NZ_JAGGLD010000001.1"/>
</dbReference>
<name>A0ABS4JDW3_9BACL</name>
<accession>A0ABS4JDW3</accession>
<feature type="transmembrane region" description="Helical" evidence="1">
    <location>
        <begin position="21"/>
        <end position="40"/>
    </location>
</feature>